<dbReference type="InParanoid" id="A0A401H6D9"/>
<feature type="region of interest" description="Disordered" evidence="1">
    <location>
        <begin position="125"/>
        <end position="165"/>
    </location>
</feature>
<proteinExistence type="predicted"/>
<sequence>MSTSIEQAICTLVRQNKPLDIINVLTAYLHIVGYIEGADLTGVRLVPDAIIAFEHALDKQPVPRVRSPRATAPFTERPYAVEIAELRKQYWTEMMDIGGFSRCTCAACGHRFTYVPEEMIGENDAVPRQKRVGGLRRKPKRKGISKNSTTSFDPYGPSSSRAVAC</sequence>
<evidence type="ECO:0000313" key="2">
    <source>
        <dbReference type="EMBL" id="GBE90018.1"/>
    </source>
</evidence>
<dbReference type="AlphaFoldDB" id="A0A401H6D9"/>
<reference evidence="2 3" key="1">
    <citation type="journal article" date="2018" name="Sci. Rep.">
        <title>Genome sequence of the cauliflower mushroom Sparassis crispa (Hanabiratake) and its association with beneficial usage.</title>
        <authorList>
            <person name="Kiyama R."/>
            <person name="Furutani Y."/>
            <person name="Kawaguchi K."/>
            <person name="Nakanishi T."/>
        </authorList>
    </citation>
    <scope>NUCLEOTIDE SEQUENCE [LARGE SCALE GENOMIC DNA]</scope>
</reference>
<feature type="compositionally biased region" description="Polar residues" evidence="1">
    <location>
        <begin position="145"/>
        <end position="165"/>
    </location>
</feature>
<gene>
    <name evidence="2" type="ORF">SCP_1800400</name>
</gene>
<feature type="compositionally biased region" description="Basic residues" evidence="1">
    <location>
        <begin position="128"/>
        <end position="144"/>
    </location>
</feature>
<accession>A0A401H6D9</accession>
<protein>
    <submittedName>
        <fullName evidence="2">Uncharacterized protein</fullName>
    </submittedName>
</protein>
<evidence type="ECO:0000313" key="3">
    <source>
        <dbReference type="Proteomes" id="UP000287166"/>
    </source>
</evidence>
<keyword evidence="3" id="KW-1185">Reference proteome</keyword>
<name>A0A401H6D9_9APHY</name>
<dbReference type="RefSeq" id="XP_027620931.1">
    <property type="nucleotide sequence ID" value="XM_027765130.1"/>
</dbReference>
<dbReference type="GeneID" id="38786935"/>
<organism evidence="2 3">
    <name type="scientific">Sparassis crispa</name>
    <dbReference type="NCBI Taxonomy" id="139825"/>
    <lineage>
        <taxon>Eukaryota</taxon>
        <taxon>Fungi</taxon>
        <taxon>Dikarya</taxon>
        <taxon>Basidiomycota</taxon>
        <taxon>Agaricomycotina</taxon>
        <taxon>Agaricomycetes</taxon>
        <taxon>Polyporales</taxon>
        <taxon>Sparassidaceae</taxon>
        <taxon>Sparassis</taxon>
    </lineage>
</organism>
<dbReference type="OrthoDB" id="2984821at2759"/>
<dbReference type="Proteomes" id="UP000287166">
    <property type="component" value="Unassembled WGS sequence"/>
</dbReference>
<comment type="caution">
    <text evidence="2">The sequence shown here is derived from an EMBL/GenBank/DDBJ whole genome shotgun (WGS) entry which is preliminary data.</text>
</comment>
<evidence type="ECO:0000256" key="1">
    <source>
        <dbReference type="SAM" id="MobiDB-lite"/>
    </source>
</evidence>
<dbReference type="EMBL" id="BFAD01000018">
    <property type="protein sequence ID" value="GBE90018.1"/>
    <property type="molecule type" value="Genomic_DNA"/>
</dbReference>